<dbReference type="Proteomes" id="UP000006447">
    <property type="component" value="Unassembled WGS sequence"/>
</dbReference>
<dbReference type="RefSeq" id="WP_007298168.1">
    <property type="nucleotide sequence ID" value="NZ_AJJH01000097.1"/>
</dbReference>
<reference evidence="2 3" key="1">
    <citation type="journal article" date="2012" name="J. Bacteriol.">
        <title>Draft genome sequence of the nitrophenol-degrading actinomycete Rhodococcus imtechensis RKJ300.</title>
        <authorList>
            <person name="Vikram S."/>
            <person name="Kumar S."/>
            <person name="Subramanian S."/>
            <person name="Raghava G.P."/>
        </authorList>
    </citation>
    <scope>NUCLEOTIDE SEQUENCE [LARGE SCALE GENOMIC DNA]</scope>
    <source>
        <strain evidence="2 3">RKJ300</strain>
    </source>
</reference>
<gene>
    <name evidence="2" type="ORF">W59_16774</name>
</gene>
<sequence length="55" mass="5621">MGGIRQPAPAPRFGRTPAPVPRPAPRPGQDTDAILAQAGYDAAGIEQLRSAGAVE</sequence>
<evidence type="ECO:0000313" key="2">
    <source>
        <dbReference type="EMBL" id="EID78737.1"/>
    </source>
</evidence>
<organism evidence="2 3">
    <name type="scientific">Rhodococcus opacus RKJ300 = JCM 13270</name>
    <dbReference type="NCBI Taxonomy" id="1165867"/>
    <lineage>
        <taxon>Bacteria</taxon>
        <taxon>Bacillati</taxon>
        <taxon>Actinomycetota</taxon>
        <taxon>Actinomycetes</taxon>
        <taxon>Mycobacteriales</taxon>
        <taxon>Nocardiaceae</taxon>
        <taxon>Rhodococcus</taxon>
    </lineage>
</organism>
<accession>I0WQS1</accession>
<comment type="caution">
    <text evidence="2">The sequence shown here is derived from an EMBL/GenBank/DDBJ whole genome shotgun (WGS) entry which is preliminary data.</text>
</comment>
<dbReference type="SUPFAM" id="SSF89796">
    <property type="entry name" value="CoA-transferase family III (CaiB/BaiF)"/>
    <property type="match status" value="1"/>
</dbReference>
<protein>
    <submittedName>
        <fullName evidence="2">Fatty acid-CoA racemase</fullName>
    </submittedName>
</protein>
<dbReference type="PATRIC" id="fig|1165867.3.peg.3407"/>
<proteinExistence type="predicted"/>
<dbReference type="InterPro" id="IPR023606">
    <property type="entry name" value="CoA-Trfase_III_dom_1_sf"/>
</dbReference>
<evidence type="ECO:0000256" key="1">
    <source>
        <dbReference type="SAM" id="MobiDB-lite"/>
    </source>
</evidence>
<name>I0WQS1_RHOOP</name>
<dbReference type="AlphaFoldDB" id="I0WQS1"/>
<feature type="region of interest" description="Disordered" evidence="1">
    <location>
        <begin position="1"/>
        <end position="34"/>
    </location>
</feature>
<dbReference type="Gene3D" id="3.40.50.10540">
    <property type="entry name" value="Crotonobetainyl-coa:carnitine coa-transferase, domain 1"/>
    <property type="match status" value="1"/>
</dbReference>
<dbReference type="EMBL" id="AJJH01000097">
    <property type="protein sequence ID" value="EID78737.1"/>
    <property type="molecule type" value="Genomic_DNA"/>
</dbReference>
<evidence type="ECO:0000313" key="3">
    <source>
        <dbReference type="Proteomes" id="UP000006447"/>
    </source>
</evidence>